<evidence type="ECO:0000256" key="5">
    <source>
        <dbReference type="SAM" id="Phobius"/>
    </source>
</evidence>
<accession>A0A1V9YDY4</accession>
<organism evidence="7 8">
    <name type="scientific">Thraustotheca clavata</name>
    <dbReference type="NCBI Taxonomy" id="74557"/>
    <lineage>
        <taxon>Eukaryota</taxon>
        <taxon>Sar</taxon>
        <taxon>Stramenopiles</taxon>
        <taxon>Oomycota</taxon>
        <taxon>Saprolegniomycetes</taxon>
        <taxon>Saprolegniales</taxon>
        <taxon>Achlyaceae</taxon>
        <taxon>Thraustotheca</taxon>
    </lineage>
</organism>
<evidence type="ECO:0000256" key="3">
    <source>
        <dbReference type="ARBA" id="ARBA00022989"/>
    </source>
</evidence>
<evidence type="ECO:0000256" key="4">
    <source>
        <dbReference type="ARBA" id="ARBA00023136"/>
    </source>
</evidence>
<dbReference type="GO" id="GO:0005524">
    <property type="term" value="F:ATP binding"/>
    <property type="evidence" value="ECO:0007669"/>
    <property type="project" value="UniProtKB-KW"/>
</dbReference>
<protein>
    <submittedName>
        <fullName evidence="7">ATP-binding Cassette (ABC) superfamily</fullName>
    </submittedName>
</protein>
<keyword evidence="3 5" id="KW-1133">Transmembrane helix</keyword>
<evidence type="ECO:0000256" key="2">
    <source>
        <dbReference type="ARBA" id="ARBA00022692"/>
    </source>
</evidence>
<keyword evidence="8" id="KW-1185">Reference proteome</keyword>
<dbReference type="Gene3D" id="1.20.1560.10">
    <property type="entry name" value="ABC transporter type 1, transmembrane domain"/>
    <property type="match status" value="1"/>
</dbReference>
<sequence length="102" mass="11233">MVQIAFTFLAAIVLSFGWGSWQLTLVMLCVFPLMLIGWATRSKAFEGTKVSDTLTRSGSLATEAIVNARTVSAFGLQEKLVSQYDDMLDEPLKDGIRESQVN</sequence>
<dbReference type="InterPro" id="IPR039421">
    <property type="entry name" value="Type_1_exporter"/>
</dbReference>
<dbReference type="SUPFAM" id="SSF90123">
    <property type="entry name" value="ABC transporter transmembrane region"/>
    <property type="match status" value="1"/>
</dbReference>
<feature type="domain" description="ABC transmembrane type-1" evidence="6">
    <location>
        <begin position="1"/>
        <end position="101"/>
    </location>
</feature>
<feature type="transmembrane region" description="Helical" evidence="5">
    <location>
        <begin position="6"/>
        <end position="39"/>
    </location>
</feature>
<gene>
    <name evidence="7" type="ORF">THRCLA_23118</name>
</gene>
<reference evidence="7 8" key="1">
    <citation type="journal article" date="2014" name="Genome Biol. Evol.">
        <title>The secreted proteins of Achlya hypogyna and Thraustotheca clavata identify the ancestral oomycete secretome and reveal gene acquisitions by horizontal gene transfer.</title>
        <authorList>
            <person name="Misner I."/>
            <person name="Blouin N."/>
            <person name="Leonard G."/>
            <person name="Richards T.A."/>
            <person name="Lane C.E."/>
        </authorList>
    </citation>
    <scope>NUCLEOTIDE SEQUENCE [LARGE SCALE GENOMIC DNA]</scope>
    <source>
        <strain evidence="7 8">ATCC 34112</strain>
    </source>
</reference>
<dbReference type="AlphaFoldDB" id="A0A1V9YDY4"/>
<dbReference type="Pfam" id="PF00664">
    <property type="entry name" value="ABC_membrane"/>
    <property type="match status" value="1"/>
</dbReference>
<comment type="caution">
    <text evidence="7">The sequence shown here is derived from an EMBL/GenBank/DDBJ whole genome shotgun (WGS) entry which is preliminary data.</text>
</comment>
<evidence type="ECO:0000313" key="8">
    <source>
        <dbReference type="Proteomes" id="UP000243217"/>
    </source>
</evidence>
<evidence type="ECO:0000259" key="6">
    <source>
        <dbReference type="PROSITE" id="PS50929"/>
    </source>
</evidence>
<dbReference type="PROSITE" id="PS50929">
    <property type="entry name" value="ABC_TM1F"/>
    <property type="match status" value="1"/>
</dbReference>
<proteinExistence type="predicted"/>
<dbReference type="GO" id="GO:0140359">
    <property type="term" value="F:ABC-type transporter activity"/>
    <property type="evidence" value="ECO:0007669"/>
    <property type="project" value="InterPro"/>
</dbReference>
<dbReference type="PANTHER" id="PTHR24221:SF620">
    <property type="entry name" value="ABC TRANSMEMBRANE TYPE-1 DOMAIN-CONTAINING PROTEIN"/>
    <property type="match status" value="1"/>
</dbReference>
<comment type="subcellular location">
    <subcellularLocation>
        <location evidence="1">Membrane</location>
        <topology evidence="1">Multi-pass membrane protein</topology>
    </subcellularLocation>
</comment>
<dbReference type="PANTHER" id="PTHR24221">
    <property type="entry name" value="ATP-BINDING CASSETTE SUB-FAMILY B"/>
    <property type="match status" value="1"/>
</dbReference>
<dbReference type="Proteomes" id="UP000243217">
    <property type="component" value="Unassembled WGS sequence"/>
</dbReference>
<dbReference type="InterPro" id="IPR011527">
    <property type="entry name" value="ABC1_TM_dom"/>
</dbReference>
<dbReference type="InterPro" id="IPR036640">
    <property type="entry name" value="ABC1_TM_sf"/>
</dbReference>
<feature type="non-terminal residue" evidence="7">
    <location>
        <position position="102"/>
    </location>
</feature>
<dbReference type="GO" id="GO:0016020">
    <property type="term" value="C:membrane"/>
    <property type="evidence" value="ECO:0007669"/>
    <property type="project" value="UniProtKB-SubCell"/>
</dbReference>
<keyword evidence="2 5" id="KW-0812">Transmembrane</keyword>
<keyword evidence="7" id="KW-0067">ATP-binding</keyword>
<keyword evidence="7" id="KW-0547">Nucleotide-binding</keyword>
<keyword evidence="4 5" id="KW-0472">Membrane</keyword>
<evidence type="ECO:0000313" key="7">
    <source>
        <dbReference type="EMBL" id="OQR83920.1"/>
    </source>
</evidence>
<dbReference type="EMBL" id="JNBS01004209">
    <property type="protein sequence ID" value="OQR83920.1"/>
    <property type="molecule type" value="Genomic_DNA"/>
</dbReference>
<dbReference type="STRING" id="74557.A0A1V9YDY4"/>
<name>A0A1V9YDY4_9STRA</name>
<evidence type="ECO:0000256" key="1">
    <source>
        <dbReference type="ARBA" id="ARBA00004141"/>
    </source>
</evidence>